<gene>
    <name evidence="1" type="ORF">R3P38DRAFT_3206855</name>
</gene>
<dbReference type="AlphaFoldDB" id="A0AAW0AL47"/>
<dbReference type="Proteomes" id="UP001362999">
    <property type="component" value="Unassembled WGS sequence"/>
</dbReference>
<protein>
    <submittedName>
        <fullName evidence="1">Uncharacterized protein</fullName>
    </submittedName>
</protein>
<keyword evidence="2" id="KW-1185">Reference proteome</keyword>
<name>A0AAW0AL47_9AGAR</name>
<evidence type="ECO:0000313" key="1">
    <source>
        <dbReference type="EMBL" id="KAK7013507.1"/>
    </source>
</evidence>
<dbReference type="EMBL" id="JAWWNJ010000059">
    <property type="protein sequence ID" value="KAK7013507.1"/>
    <property type="molecule type" value="Genomic_DNA"/>
</dbReference>
<evidence type="ECO:0000313" key="2">
    <source>
        <dbReference type="Proteomes" id="UP001362999"/>
    </source>
</evidence>
<sequence>MVVEEEEKLGSGHIRSAPLCCLTKRHTVFPRSDSFSSRVYPAQGIHRDDDAALVHRPDTVVYEKVSPDTGSTTANSLSPLSFGTTATAPVDISAMFRPITIAAPSTLPGLMNPPLTLLDDRGFDMAQNFLGLSGPNQMDSPTAEFDTPHRDDVLAYMTMCALSPPNARDQSHRYRNFSQTAMRLFSVKGLYAHFNVSLGDVAVGFAEHGILPDAQDVKIIEAFARVRKNMQDGLDLDNEVWADERAEPRRSLHKPLTG</sequence>
<proteinExistence type="predicted"/>
<organism evidence="1 2">
    <name type="scientific">Favolaschia claudopus</name>
    <dbReference type="NCBI Taxonomy" id="2862362"/>
    <lineage>
        <taxon>Eukaryota</taxon>
        <taxon>Fungi</taxon>
        <taxon>Dikarya</taxon>
        <taxon>Basidiomycota</taxon>
        <taxon>Agaricomycotina</taxon>
        <taxon>Agaricomycetes</taxon>
        <taxon>Agaricomycetidae</taxon>
        <taxon>Agaricales</taxon>
        <taxon>Marasmiineae</taxon>
        <taxon>Mycenaceae</taxon>
        <taxon>Favolaschia</taxon>
    </lineage>
</organism>
<comment type="caution">
    <text evidence="1">The sequence shown here is derived from an EMBL/GenBank/DDBJ whole genome shotgun (WGS) entry which is preliminary data.</text>
</comment>
<accession>A0AAW0AL47</accession>
<reference evidence="1 2" key="1">
    <citation type="journal article" date="2024" name="J Genomics">
        <title>Draft genome sequencing and assembly of Favolaschia claudopus CIRM-BRFM 2984 isolated from oak limbs.</title>
        <authorList>
            <person name="Navarro D."/>
            <person name="Drula E."/>
            <person name="Chaduli D."/>
            <person name="Cazenave R."/>
            <person name="Ahrendt S."/>
            <person name="Wang J."/>
            <person name="Lipzen A."/>
            <person name="Daum C."/>
            <person name="Barry K."/>
            <person name="Grigoriev I.V."/>
            <person name="Favel A."/>
            <person name="Rosso M.N."/>
            <person name="Martin F."/>
        </authorList>
    </citation>
    <scope>NUCLEOTIDE SEQUENCE [LARGE SCALE GENOMIC DNA]</scope>
    <source>
        <strain evidence="1 2">CIRM-BRFM 2984</strain>
    </source>
</reference>